<dbReference type="InterPro" id="IPR038765">
    <property type="entry name" value="Papain-like_cys_pep_sf"/>
</dbReference>
<proteinExistence type="predicted"/>
<dbReference type="PROSITE" id="PS50802">
    <property type="entry name" value="OTU"/>
    <property type="match status" value="1"/>
</dbReference>
<organism evidence="2">
    <name type="scientific">seawater metagenome</name>
    <dbReference type="NCBI Taxonomy" id="1561972"/>
    <lineage>
        <taxon>unclassified sequences</taxon>
        <taxon>metagenomes</taxon>
        <taxon>ecological metagenomes</taxon>
    </lineage>
</organism>
<dbReference type="SUPFAM" id="SSF54001">
    <property type="entry name" value="Cysteine proteinases"/>
    <property type="match status" value="1"/>
</dbReference>
<gene>
    <name evidence="2" type="ORF">CPAV1605_1575</name>
</gene>
<name>A0A5E8CK73_9ZZZZ</name>
<accession>A0A5E8CK73</accession>
<dbReference type="InterPro" id="IPR003323">
    <property type="entry name" value="OTU_dom"/>
</dbReference>
<evidence type="ECO:0000313" key="2">
    <source>
        <dbReference type="EMBL" id="VVU95813.1"/>
    </source>
</evidence>
<reference evidence="2" key="1">
    <citation type="submission" date="2019-09" db="EMBL/GenBank/DDBJ databases">
        <authorList>
            <person name="Needham M D."/>
        </authorList>
    </citation>
    <scope>NUCLEOTIDE SEQUENCE</scope>
</reference>
<sequence length="533" mass="62613">MADLSFPFRLYPYNLPNFESPFVDSNYKNQVLRLIRYLRNLSDSLTESTLNIFIVGSLLDDDPEYFSKHYYQHIPQFVINYLEINPDALINIIVISPALTSPPQTISKLEKEFLWDQLDENVFGSRKYRNLKYAFFKCPIPEYVATDFKYLPGQKALKLEGTNKMLPIYYYKKLVYRRLMEINPETNTFRLKSLDSLSSRDRDFAIATLPKLRSTLLSPKDIDFVGEFYGLINRLVNKTIDLRGANLCLNYAVFNDYAPGIDKYYFLKTFYLKFKDRISFLFYQFHNASTKNLINLENGQLYDYANKNLTLSFSKGRVVINEKSKKSRYYVDKEKKINYEDDKIYVDGKEFFIKPVNPDGNCMFEAVLSQTGGFPSLLELRRKVVDSIANKQNLIEEIYRNIYNEGFYKDLMDKWTREGKSEEYIRSNILDLYFYFMKNGPGNPEVEEKRIQYNLPVQVYYGGHIELQEMAKLMNIRIGVIEGEEENTIITYYNTIGIGTIYLRSIGQHIDIAELKNDSKDDGLKKKNKRIKE</sequence>
<protein>
    <recommendedName>
        <fullName evidence="1">OTU domain-containing protein</fullName>
    </recommendedName>
</protein>
<evidence type="ECO:0000259" key="1">
    <source>
        <dbReference type="PROSITE" id="PS50802"/>
    </source>
</evidence>
<dbReference type="Gene3D" id="3.90.70.80">
    <property type="match status" value="1"/>
</dbReference>
<dbReference type="AlphaFoldDB" id="A0A5E8CK73"/>
<dbReference type="EMBL" id="CABVLZ010000013">
    <property type="protein sequence ID" value="VVU95813.1"/>
    <property type="molecule type" value="Genomic_DNA"/>
</dbReference>
<feature type="domain" description="OTU" evidence="1">
    <location>
        <begin position="351"/>
        <end position="516"/>
    </location>
</feature>